<dbReference type="Proteomes" id="UP000236753">
    <property type="component" value="Unassembled WGS sequence"/>
</dbReference>
<evidence type="ECO:0000313" key="3">
    <source>
        <dbReference type="Proteomes" id="UP000236753"/>
    </source>
</evidence>
<organism evidence="2 3">
    <name type="scientific">Nitrosomonas ureae</name>
    <dbReference type="NCBI Taxonomy" id="44577"/>
    <lineage>
        <taxon>Bacteria</taxon>
        <taxon>Pseudomonadati</taxon>
        <taxon>Pseudomonadota</taxon>
        <taxon>Betaproteobacteria</taxon>
        <taxon>Nitrosomonadales</taxon>
        <taxon>Nitrosomonadaceae</taxon>
        <taxon>Nitrosomonas</taxon>
    </lineage>
</organism>
<protein>
    <recommendedName>
        <fullName evidence="1">Peptidase M1 membrane alanine aminopeptidase domain-containing protein</fullName>
    </recommendedName>
</protein>
<gene>
    <name evidence="2" type="ORF">SAMN05216334_10359</name>
</gene>
<accession>A0A1H5SS18</accession>
<dbReference type="Gene3D" id="1.10.390.10">
    <property type="entry name" value="Neutral Protease Domain 2"/>
    <property type="match status" value="1"/>
</dbReference>
<dbReference type="PANTHER" id="PTHR45726:SF3">
    <property type="entry name" value="LEUKOTRIENE A-4 HYDROLASE"/>
    <property type="match status" value="1"/>
</dbReference>
<dbReference type="AlphaFoldDB" id="A0A1H5SS18"/>
<dbReference type="InterPro" id="IPR014782">
    <property type="entry name" value="Peptidase_M1_dom"/>
</dbReference>
<dbReference type="SUPFAM" id="SSF55486">
    <property type="entry name" value="Metalloproteases ('zincins'), catalytic domain"/>
    <property type="match status" value="1"/>
</dbReference>
<sequence length="680" mass="75936">MTVDSLIRSCCLFLFSFLVSEHILSAPVLVKFNEVEYDITVKIDPVNRTIEGKSLITVRNPRELQLMLGAAYEVTQAEFNDGPLGIGREQVNQAHIWNIPFHFGNQIQFLIRWKGTLAALDTSLDHQQTLGRPVAVSGETGSFLPDGSGWYPRVVGHLARYKINIELPPGQKGLVAGRLVEENESEQGYHASFDFSHPAEGIDLIAGPYVIETQTYQSVNHKPVQLRTYFHPQISNLSKDYLDAVKRYLNLYESWIGAYPYTEFSVVSSPTPTGFGMPTLTYLGIDVLQLPFIRDTSLGHEVLHNWWGNGVYPDYSSGNWSEGLTTFMADYTYKEQESSEAAREMRLGWVRDFAALQPGQDAPLTAFTSRMHGGASKVVGYNKAAMFFLMLRDHLGEAVFQRSIQGLWRVQRFRITSWQELQKIFEMISGQNLQLFFSQWLERTDAPAIMISEVKNIATDSGYELSITLKQSGPVYQLRVPVAIESPQGTTTHILDLQQEQQLFKLKLADKPSAVSLDPDLHLFRQLAPGEAPPILREAMINAATRTVLLSSDSGIRKIAGTLASKLQDRKPQIIARDESLSTAPVLIIGLDSEVDAWLAAEQLPAKPDEINSKGTAQVWTLARAEGASLTVISAQDTAALEALIRPLPHYGRQSYLAFDGRQVIEKGVWPMQVQKVVIK</sequence>
<dbReference type="InterPro" id="IPR034015">
    <property type="entry name" value="M1_LTA4H"/>
</dbReference>
<feature type="domain" description="Peptidase M1 membrane alanine aminopeptidase" evidence="1">
    <location>
        <begin position="299"/>
        <end position="440"/>
    </location>
</feature>
<name>A0A1H5SS18_9PROT</name>
<reference evidence="2 3" key="1">
    <citation type="submission" date="2016-10" db="EMBL/GenBank/DDBJ databases">
        <authorList>
            <person name="de Groot N.N."/>
        </authorList>
    </citation>
    <scope>NUCLEOTIDE SEQUENCE [LARGE SCALE GENOMIC DNA]</scope>
    <source>
        <strain evidence="2 3">Nm13</strain>
    </source>
</reference>
<proteinExistence type="predicted"/>
<dbReference type="OrthoDB" id="9762302at2"/>
<dbReference type="PANTHER" id="PTHR45726">
    <property type="entry name" value="LEUKOTRIENE A-4 HYDROLASE"/>
    <property type="match status" value="1"/>
</dbReference>
<evidence type="ECO:0000313" key="2">
    <source>
        <dbReference type="EMBL" id="SEF53413.1"/>
    </source>
</evidence>
<dbReference type="GO" id="GO:0008270">
    <property type="term" value="F:zinc ion binding"/>
    <property type="evidence" value="ECO:0007669"/>
    <property type="project" value="InterPro"/>
</dbReference>
<dbReference type="EMBL" id="FNUX01000003">
    <property type="protein sequence ID" value="SEF53413.1"/>
    <property type="molecule type" value="Genomic_DNA"/>
</dbReference>
<dbReference type="InterPro" id="IPR027268">
    <property type="entry name" value="Peptidase_M4/M1_CTD_sf"/>
</dbReference>
<evidence type="ECO:0000259" key="1">
    <source>
        <dbReference type="Pfam" id="PF01433"/>
    </source>
</evidence>
<dbReference type="GO" id="GO:0008237">
    <property type="term" value="F:metallopeptidase activity"/>
    <property type="evidence" value="ECO:0007669"/>
    <property type="project" value="InterPro"/>
</dbReference>
<dbReference type="Pfam" id="PF01433">
    <property type="entry name" value="Peptidase_M1"/>
    <property type="match status" value="1"/>
</dbReference>